<evidence type="ECO:0000256" key="5">
    <source>
        <dbReference type="ARBA" id="ARBA00022692"/>
    </source>
</evidence>
<feature type="transmembrane region" description="Helical" evidence="14">
    <location>
        <begin position="192"/>
        <end position="209"/>
    </location>
</feature>
<dbReference type="GO" id="GO:0015824">
    <property type="term" value="P:proline transport"/>
    <property type="evidence" value="ECO:0007669"/>
    <property type="project" value="UniProtKB-UniRule"/>
</dbReference>
<evidence type="ECO:0000256" key="14">
    <source>
        <dbReference type="RuleBase" id="RU366012"/>
    </source>
</evidence>
<feature type="transmembrane region" description="Helical" evidence="14">
    <location>
        <begin position="371"/>
        <end position="389"/>
    </location>
</feature>
<dbReference type="InterPro" id="IPR011851">
    <property type="entry name" value="Na/Pro_symporter"/>
</dbReference>
<keyword evidence="3 14" id="KW-0813">Transport</keyword>
<evidence type="ECO:0000256" key="2">
    <source>
        <dbReference type="ARBA" id="ARBA00006434"/>
    </source>
</evidence>
<dbReference type="InterPro" id="IPR018212">
    <property type="entry name" value="Na/solute_symporter_CS"/>
</dbReference>
<dbReference type="NCBIfam" id="TIGR02121">
    <property type="entry name" value="Na_Pro_sym"/>
    <property type="match status" value="1"/>
</dbReference>
<dbReference type="Proteomes" id="UP000222106">
    <property type="component" value="Unassembled WGS sequence"/>
</dbReference>
<dbReference type="GO" id="GO:0005886">
    <property type="term" value="C:plasma membrane"/>
    <property type="evidence" value="ECO:0007669"/>
    <property type="project" value="UniProtKB-SubCell"/>
</dbReference>
<dbReference type="GO" id="GO:0015193">
    <property type="term" value="F:L-proline transmembrane transporter activity"/>
    <property type="evidence" value="ECO:0007669"/>
    <property type="project" value="TreeGrafter"/>
</dbReference>
<comment type="caution">
    <text evidence="15">The sequence shown here is derived from an EMBL/GenBank/DDBJ whole genome shotgun (WGS) entry which is preliminary data.</text>
</comment>
<dbReference type="PANTHER" id="PTHR48086">
    <property type="entry name" value="SODIUM/PROLINE SYMPORTER-RELATED"/>
    <property type="match status" value="1"/>
</dbReference>
<feature type="transmembrane region" description="Helical" evidence="14">
    <location>
        <begin position="318"/>
        <end position="337"/>
    </location>
</feature>
<name>A0A2A9EG23_9MICO</name>
<evidence type="ECO:0000256" key="8">
    <source>
        <dbReference type="ARBA" id="ARBA00023053"/>
    </source>
</evidence>
<keyword evidence="11 14" id="KW-0739">Sodium transport</keyword>
<dbReference type="PROSITE" id="PS50283">
    <property type="entry name" value="NA_SOLUT_SYMP_3"/>
    <property type="match status" value="1"/>
</dbReference>
<feature type="transmembrane region" description="Helical" evidence="14">
    <location>
        <begin position="67"/>
        <end position="88"/>
    </location>
</feature>
<comment type="similarity">
    <text evidence="2 13">Belongs to the sodium:solute symporter (SSF) (TC 2.A.21) family.</text>
</comment>
<keyword evidence="8 14" id="KW-0915">Sodium</keyword>
<evidence type="ECO:0000256" key="12">
    <source>
        <dbReference type="ARBA" id="ARBA00033708"/>
    </source>
</evidence>
<evidence type="ECO:0000256" key="3">
    <source>
        <dbReference type="ARBA" id="ARBA00022448"/>
    </source>
</evidence>
<comment type="catalytic activity">
    <reaction evidence="12">
        <text>L-proline(in) + Na(+)(in) = L-proline(out) + Na(+)(out)</text>
        <dbReference type="Rhea" id="RHEA:28967"/>
        <dbReference type="ChEBI" id="CHEBI:29101"/>
        <dbReference type="ChEBI" id="CHEBI:60039"/>
    </reaction>
</comment>
<feature type="transmembrane region" description="Helical" evidence="14">
    <location>
        <begin position="229"/>
        <end position="250"/>
    </location>
</feature>
<evidence type="ECO:0000256" key="6">
    <source>
        <dbReference type="ARBA" id="ARBA00022847"/>
    </source>
</evidence>
<dbReference type="PROSITE" id="PS00457">
    <property type="entry name" value="NA_SOLUT_SYMP_2"/>
    <property type="match status" value="1"/>
</dbReference>
<organism evidence="15 16">
    <name type="scientific">Georgenia soli</name>
    <dbReference type="NCBI Taxonomy" id="638953"/>
    <lineage>
        <taxon>Bacteria</taxon>
        <taxon>Bacillati</taxon>
        <taxon>Actinomycetota</taxon>
        <taxon>Actinomycetes</taxon>
        <taxon>Micrococcales</taxon>
        <taxon>Bogoriellaceae</taxon>
        <taxon>Georgenia</taxon>
    </lineage>
</organism>
<dbReference type="OrthoDB" id="9789704at2"/>
<protein>
    <recommendedName>
        <fullName evidence="14">Sodium/proline symporter</fullName>
    </recommendedName>
    <alternativeName>
        <fullName evidence="14">Proline permease</fullName>
    </alternativeName>
</protein>
<keyword evidence="5 14" id="KW-0812">Transmembrane</keyword>
<keyword evidence="4 14" id="KW-1003">Cell membrane</keyword>
<dbReference type="InterPro" id="IPR001734">
    <property type="entry name" value="Na/solute_symporter"/>
</dbReference>
<comment type="function">
    <text evidence="14">Catalyzes the sodium-dependent uptake of extracellular L-proline.</text>
</comment>
<dbReference type="Gene3D" id="1.20.1730.10">
    <property type="entry name" value="Sodium/glucose cotransporter"/>
    <property type="match status" value="1"/>
</dbReference>
<dbReference type="Pfam" id="PF00474">
    <property type="entry name" value="SSF"/>
    <property type="match status" value="1"/>
</dbReference>
<evidence type="ECO:0000256" key="1">
    <source>
        <dbReference type="ARBA" id="ARBA00004651"/>
    </source>
</evidence>
<dbReference type="RefSeq" id="WP_098482360.1">
    <property type="nucleotide sequence ID" value="NZ_PDJI01000004.1"/>
</dbReference>
<keyword evidence="9 14" id="KW-0406">Ion transport</keyword>
<evidence type="ECO:0000256" key="4">
    <source>
        <dbReference type="ARBA" id="ARBA00022475"/>
    </source>
</evidence>
<keyword evidence="14" id="KW-0029">Amino-acid transport</keyword>
<feature type="transmembrane region" description="Helical" evidence="14">
    <location>
        <begin position="127"/>
        <end position="152"/>
    </location>
</feature>
<keyword evidence="10 14" id="KW-0472">Membrane</keyword>
<feature type="transmembrane region" description="Helical" evidence="14">
    <location>
        <begin position="6"/>
        <end position="26"/>
    </location>
</feature>
<dbReference type="PROSITE" id="PS00456">
    <property type="entry name" value="NA_SOLUT_SYMP_1"/>
    <property type="match status" value="1"/>
</dbReference>
<feature type="transmembrane region" description="Helical" evidence="14">
    <location>
        <begin position="455"/>
        <end position="473"/>
    </location>
</feature>
<dbReference type="AlphaFoldDB" id="A0A2A9EG23"/>
<dbReference type="InterPro" id="IPR050277">
    <property type="entry name" value="Sodium:Solute_Symporter"/>
</dbReference>
<dbReference type="CDD" id="cd11475">
    <property type="entry name" value="SLC5sbd_PutP"/>
    <property type="match status" value="1"/>
</dbReference>
<evidence type="ECO:0000256" key="13">
    <source>
        <dbReference type="RuleBase" id="RU362091"/>
    </source>
</evidence>
<accession>A0A2A9EG23</accession>
<dbReference type="GO" id="GO:0031402">
    <property type="term" value="F:sodium ion binding"/>
    <property type="evidence" value="ECO:0007669"/>
    <property type="project" value="UniProtKB-UniRule"/>
</dbReference>
<evidence type="ECO:0000313" key="15">
    <source>
        <dbReference type="EMBL" id="PFG38007.1"/>
    </source>
</evidence>
<keyword evidence="7 14" id="KW-1133">Transmembrane helix</keyword>
<dbReference type="InterPro" id="IPR038377">
    <property type="entry name" value="Na/Glc_symporter_sf"/>
</dbReference>
<gene>
    <name evidence="15" type="ORF">ATJ97_0475</name>
</gene>
<evidence type="ECO:0000256" key="7">
    <source>
        <dbReference type="ARBA" id="ARBA00022989"/>
    </source>
</evidence>
<dbReference type="NCBIfam" id="TIGR00813">
    <property type="entry name" value="sss"/>
    <property type="match status" value="1"/>
</dbReference>
<feature type="transmembrane region" description="Helical" evidence="14">
    <location>
        <begin position="164"/>
        <end position="185"/>
    </location>
</feature>
<reference evidence="15 16" key="1">
    <citation type="submission" date="2017-10" db="EMBL/GenBank/DDBJ databases">
        <title>Sequencing the genomes of 1000 actinobacteria strains.</title>
        <authorList>
            <person name="Klenk H.-P."/>
        </authorList>
    </citation>
    <scope>NUCLEOTIDE SEQUENCE [LARGE SCALE GENOMIC DNA]</scope>
    <source>
        <strain evidence="15 16">DSM 21838</strain>
    </source>
</reference>
<keyword evidence="16" id="KW-1185">Reference proteome</keyword>
<comment type="subcellular location">
    <subcellularLocation>
        <location evidence="1 14">Cell membrane</location>
        <topology evidence="1 14">Multi-pass membrane protein</topology>
    </subcellularLocation>
</comment>
<feature type="transmembrane region" description="Helical" evidence="14">
    <location>
        <begin position="426"/>
        <end position="443"/>
    </location>
</feature>
<keyword evidence="6 14" id="KW-0769">Symport</keyword>
<dbReference type="GO" id="GO:0005298">
    <property type="term" value="F:proline:sodium symporter activity"/>
    <property type="evidence" value="ECO:0007669"/>
    <property type="project" value="UniProtKB-UniRule"/>
</dbReference>
<evidence type="ECO:0000313" key="16">
    <source>
        <dbReference type="Proteomes" id="UP000222106"/>
    </source>
</evidence>
<dbReference type="EMBL" id="PDJI01000004">
    <property type="protein sequence ID" value="PFG38007.1"/>
    <property type="molecule type" value="Genomic_DNA"/>
</dbReference>
<evidence type="ECO:0000256" key="11">
    <source>
        <dbReference type="ARBA" id="ARBA00023201"/>
    </source>
</evidence>
<sequence length="507" mass="53588">MSDQAFHIAALVVYFAGMLAIGWYFFRKNNSLDDYMLGGRGLPPAVAALSAGASDMSGWLLMGLPGAIYAAGLVEGWIAVGLTIGAWANWKLVAPRLRVYTQVSADSITIPSFLESRLRDTTRTIRIAAGAIILVFFTFYVSAGMVSGGVFFASSFGLDYRTGMLLVAGVTVLYTLGGGFLAASYTDFVQGLMMFLALLAVPIMGLFAAGGPGEVLSTVREADPQHLSMVGGGIGAMAVISALAWGLGYFGQPHIIVRFMALRTVDEARASRRIGMGWMILSVGGAIATALVGFAYFQQNPGLTLKDPETVFLVLGQLLFHPLIAGFVLAAVLAAIMSTVSSQLLVTASALVEDLFTIGFKRETTGRQQVMLSRLAVLLISVVAAAMAWTQNDTILGLVAFAWAGFGAAFGPTILLALYWRRLSTAGALTGMIAGAVMVGIWGNVEGGIFDLYEIVPGFLLNLVLAVGVSLATHRHHGEVTAEFDETMRLLDGDTSVDEPAGARGRI</sequence>
<feature type="transmembrane region" description="Helical" evidence="14">
    <location>
        <begin position="278"/>
        <end position="298"/>
    </location>
</feature>
<evidence type="ECO:0000256" key="10">
    <source>
        <dbReference type="ARBA" id="ARBA00023136"/>
    </source>
</evidence>
<dbReference type="PANTHER" id="PTHR48086:SF3">
    <property type="entry name" value="SODIUM_PROLINE SYMPORTER"/>
    <property type="match status" value="1"/>
</dbReference>
<proteinExistence type="inferred from homology"/>
<feature type="transmembrane region" description="Helical" evidence="14">
    <location>
        <begin position="395"/>
        <end position="419"/>
    </location>
</feature>
<evidence type="ECO:0000256" key="9">
    <source>
        <dbReference type="ARBA" id="ARBA00023065"/>
    </source>
</evidence>